<evidence type="ECO:0000313" key="2">
    <source>
        <dbReference type="EMBL" id="KAG8561172.1"/>
    </source>
</evidence>
<keyword evidence="3" id="KW-1185">Reference proteome</keyword>
<gene>
    <name evidence="2" type="ORF">GDO81_015273</name>
</gene>
<feature type="compositionally biased region" description="Polar residues" evidence="1">
    <location>
        <begin position="1"/>
        <end position="21"/>
    </location>
</feature>
<organism evidence="2 3">
    <name type="scientific">Engystomops pustulosus</name>
    <name type="common">Tungara frog</name>
    <name type="synonym">Physalaemus pustulosus</name>
    <dbReference type="NCBI Taxonomy" id="76066"/>
    <lineage>
        <taxon>Eukaryota</taxon>
        <taxon>Metazoa</taxon>
        <taxon>Chordata</taxon>
        <taxon>Craniata</taxon>
        <taxon>Vertebrata</taxon>
        <taxon>Euteleostomi</taxon>
        <taxon>Amphibia</taxon>
        <taxon>Batrachia</taxon>
        <taxon>Anura</taxon>
        <taxon>Neobatrachia</taxon>
        <taxon>Hyloidea</taxon>
        <taxon>Leptodactylidae</taxon>
        <taxon>Leiuperinae</taxon>
        <taxon>Engystomops</taxon>
    </lineage>
</organism>
<dbReference type="EMBL" id="WNYA01000007">
    <property type="protein sequence ID" value="KAG8561172.1"/>
    <property type="molecule type" value="Genomic_DNA"/>
</dbReference>
<protein>
    <submittedName>
        <fullName evidence="2">Uncharacterized protein</fullName>
    </submittedName>
</protein>
<accession>A0AAV7AIY5</accession>
<name>A0AAV7AIY5_ENGPU</name>
<dbReference type="Proteomes" id="UP000824782">
    <property type="component" value="Unassembled WGS sequence"/>
</dbReference>
<proteinExistence type="predicted"/>
<evidence type="ECO:0000256" key="1">
    <source>
        <dbReference type="SAM" id="MobiDB-lite"/>
    </source>
</evidence>
<dbReference type="AlphaFoldDB" id="A0AAV7AIY5"/>
<reference evidence="2" key="1">
    <citation type="thesis" date="2020" institute="ProQuest LLC" country="789 East Eisenhower Parkway, Ann Arbor, MI, USA">
        <title>Comparative Genomics and Chromosome Evolution.</title>
        <authorList>
            <person name="Mudd A.B."/>
        </authorList>
    </citation>
    <scope>NUCLEOTIDE SEQUENCE</scope>
    <source>
        <strain evidence="2">237g6f4</strain>
        <tissue evidence="2">Blood</tissue>
    </source>
</reference>
<sequence length="78" mass="8089">MRSASPSLRNASDRTQLSNIVTAAPPPGPISCQRAGREQEAARAGRTRASNDRTGLPGADTLPAGELLKKCLLGYANG</sequence>
<evidence type="ECO:0000313" key="3">
    <source>
        <dbReference type="Proteomes" id="UP000824782"/>
    </source>
</evidence>
<comment type="caution">
    <text evidence="2">The sequence shown here is derived from an EMBL/GenBank/DDBJ whole genome shotgun (WGS) entry which is preliminary data.</text>
</comment>
<feature type="region of interest" description="Disordered" evidence="1">
    <location>
        <begin position="1"/>
        <end position="61"/>
    </location>
</feature>